<evidence type="ECO:0000313" key="1">
    <source>
        <dbReference type="EMBL" id="KKN05019.1"/>
    </source>
</evidence>
<comment type="caution">
    <text evidence="1">The sequence shown here is derived from an EMBL/GenBank/DDBJ whole genome shotgun (WGS) entry which is preliminary data.</text>
</comment>
<accession>A0A0F9MGI7</accession>
<organism evidence="1">
    <name type="scientific">marine sediment metagenome</name>
    <dbReference type="NCBI Taxonomy" id="412755"/>
    <lineage>
        <taxon>unclassified sequences</taxon>
        <taxon>metagenomes</taxon>
        <taxon>ecological metagenomes</taxon>
    </lineage>
</organism>
<reference evidence="1" key="1">
    <citation type="journal article" date="2015" name="Nature">
        <title>Complex archaea that bridge the gap between prokaryotes and eukaryotes.</title>
        <authorList>
            <person name="Spang A."/>
            <person name="Saw J.H."/>
            <person name="Jorgensen S.L."/>
            <person name="Zaremba-Niedzwiedzka K."/>
            <person name="Martijn J."/>
            <person name="Lind A.E."/>
            <person name="van Eijk R."/>
            <person name="Schleper C."/>
            <person name="Guy L."/>
            <person name="Ettema T.J."/>
        </authorList>
    </citation>
    <scope>NUCLEOTIDE SEQUENCE</scope>
</reference>
<sequence>MQKSSYLGVVSIAVILFATSAYLVYGQVGPVEEWVARHNGPANDSDYANAIAVDPSGNVYVTGRSYGIHTGIDYATVKYNPKITNLIAMVENLINTGVLSQQQGNGLIAKLNEATKNLNKDKPNKRVACNKLSDSIDQVNAYINSGKLTPIQGQALIDAANDIINELCG</sequence>
<dbReference type="Pfam" id="PF06739">
    <property type="entry name" value="SBBP"/>
    <property type="match status" value="1"/>
</dbReference>
<dbReference type="AlphaFoldDB" id="A0A0F9MGI7"/>
<dbReference type="InterPro" id="IPR010620">
    <property type="entry name" value="SBBP_repeat"/>
</dbReference>
<proteinExistence type="predicted"/>
<protein>
    <submittedName>
        <fullName evidence="1">Uncharacterized protein</fullName>
    </submittedName>
</protein>
<dbReference type="EMBL" id="LAZR01004852">
    <property type="protein sequence ID" value="KKN05019.1"/>
    <property type="molecule type" value="Genomic_DNA"/>
</dbReference>
<name>A0A0F9MGI7_9ZZZZ</name>
<gene>
    <name evidence="1" type="ORF">LCGC14_1091550</name>
</gene>